<dbReference type="Proteomes" id="UP000551758">
    <property type="component" value="Unassembled WGS sequence"/>
</dbReference>
<feature type="region of interest" description="Disordered" evidence="1">
    <location>
        <begin position="29"/>
        <end position="48"/>
    </location>
</feature>
<dbReference type="EMBL" id="JACDTQ010001047">
    <property type="protein sequence ID" value="KAF5924194.1"/>
    <property type="molecule type" value="Genomic_DNA"/>
</dbReference>
<organism evidence="2 3">
    <name type="scientific">Diceros bicornis minor</name>
    <name type="common">South-central black rhinoceros</name>
    <dbReference type="NCBI Taxonomy" id="77932"/>
    <lineage>
        <taxon>Eukaryota</taxon>
        <taxon>Metazoa</taxon>
        <taxon>Chordata</taxon>
        <taxon>Craniata</taxon>
        <taxon>Vertebrata</taxon>
        <taxon>Euteleostomi</taxon>
        <taxon>Mammalia</taxon>
        <taxon>Eutheria</taxon>
        <taxon>Laurasiatheria</taxon>
        <taxon>Perissodactyla</taxon>
        <taxon>Rhinocerotidae</taxon>
        <taxon>Diceros</taxon>
    </lineage>
</organism>
<protein>
    <submittedName>
        <fullName evidence="2">Uncharacterized protein</fullName>
    </submittedName>
</protein>
<evidence type="ECO:0000313" key="3">
    <source>
        <dbReference type="Proteomes" id="UP000551758"/>
    </source>
</evidence>
<name>A0A7J7F915_DICBM</name>
<evidence type="ECO:0000256" key="1">
    <source>
        <dbReference type="SAM" id="MobiDB-lite"/>
    </source>
</evidence>
<comment type="caution">
    <text evidence="2">The sequence shown here is derived from an EMBL/GenBank/DDBJ whole genome shotgun (WGS) entry which is preliminary data.</text>
</comment>
<dbReference type="AlphaFoldDB" id="A0A7J7F915"/>
<proteinExistence type="predicted"/>
<evidence type="ECO:0000313" key="2">
    <source>
        <dbReference type="EMBL" id="KAF5924194.1"/>
    </source>
</evidence>
<sequence>MPGEVLDRGGVPKKEVPLVPAVPCYSLMDGKDPVGGPGNGAAFSEREERNFTEVWTKLQSSEEESETGKKKELSHLAFSEKGCRHMGHRAGHQYRGSTNFREFLILVIKVGLKAHRESHNV</sequence>
<keyword evidence="3" id="KW-1185">Reference proteome</keyword>
<accession>A0A7J7F915</accession>
<gene>
    <name evidence="2" type="ORF">HPG69_007414</name>
</gene>
<reference evidence="2 3" key="1">
    <citation type="journal article" date="2020" name="Mol. Biol. Evol.">
        <title>Interspecific Gene Flow and the Evolution of Specialization in Black and White Rhinoceros.</title>
        <authorList>
            <person name="Moodley Y."/>
            <person name="Westbury M.V."/>
            <person name="Russo I.M."/>
            <person name="Gopalakrishnan S."/>
            <person name="Rakotoarivelo A."/>
            <person name="Olsen R.A."/>
            <person name="Prost S."/>
            <person name="Tunstall T."/>
            <person name="Ryder O.A."/>
            <person name="Dalen L."/>
            <person name="Bruford M.W."/>
        </authorList>
    </citation>
    <scope>NUCLEOTIDE SEQUENCE [LARGE SCALE GENOMIC DNA]</scope>
    <source>
        <strain evidence="2">SBR-YM</strain>
        <tissue evidence="2">Skin</tissue>
    </source>
</reference>